<dbReference type="Pfam" id="PF14498">
    <property type="entry name" value="Glyco_hyd_65N_2"/>
    <property type="match status" value="1"/>
</dbReference>
<dbReference type="OrthoDB" id="9802600at2"/>
<feature type="region of interest" description="Disordered" evidence="1">
    <location>
        <begin position="733"/>
        <end position="754"/>
    </location>
</feature>
<dbReference type="Proteomes" id="UP000095463">
    <property type="component" value="Unassembled WGS sequence"/>
</dbReference>
<organism evidence="5 6">
    <name type="scientific">Devosia insulae DS-56</name>
    <dbReference type="NCBI Taxonomy" id="1116389"/>
    <lineage>
        <taxon>Bacteria</taxon>
        <taxon>Pseudomonadati</taxon>
        <taxon>Pseudomonadota</taxon>
        <taxon>Alphaproteobacteria</taxon>
        <taxon>Hyphomicrobiales</taxon>
        <taxon>Devosiaceae</taxon>
        <taxon>Devosia</taxon>
    </lineage>
</organism>
<name>A0A1E5XN35_9HYPH</name>
<dbReference type="GO" id="GO:0005975">
    <property type="term" value="P:carbohydrate metabolic process"/>
    <property type="evidence" value="ECO:0007669"/>
    <property type="project" value="InterPro"/>
</dbReference>
<dbReference type="EMBL" id="LAJE02000236">
    <property type="protein sequence ID" value="OEO30030.1"/>
    <property type="molecule type" value="Genomic_DNA"/>
</dbReference>
<evidence type="ECO:0000256" key="1">
    <source>
        <dbReference type="SAM" id="MobiDB-lite"/>
    </source>
</evidence>
<dbReference type="PANTHER" id="PTHR31084">
    <property type="entry name" value="ALPHA-L-FUCOSIDASE 2"/>
    <property type="match status" value="1"/>
</dbReference>
<feature type="domain" description="Glycosyl hydrolase family 95 N-terminal" evidence="2">
    <location>
        <begin position="6"/>
        <end position="249"/>
    </location>
</feature>
<comment type="caution">
    <text evidence="5">The sequence shown here is derived from an EMBL/GenBank/DDBJ whole genome shotgun (WGS) entry which is preliminary data.</text>
</comment>
<sequence length="772" mass="82510">MPRYCLDLDTPAAGFIDSFLIGNGWLGATLGGGIGTERFALNLDTVWSGGPLQPAADEGPSHLIPELREAIRRRDYLRADELGRALQGKTWTQSYQPLGAIELTYADADSAGYTRRLDLAEAVALTSHGTVRLDSFVSNPDGVLVAAATGPGVLTLDRVGMAFVSPHPDTHISLSEEHGVRWLVATARVAAHVVPNYVPSEEPIRYDATAPEPDGTVATGMGYAVVAAVERDSETGGLRLVASAASGYRGHDQRPSADFDALVREAQGRVAAALEIGTNDLRQRHRNDYNGFFERVDLNLSASGPAAERAELLFHFGRYLMIASSREGTEASNLQGIWNVDVRPAWSSNYTININTQMNYWPAEATGLADLHTPMFKLTREIAEAGAATARHYYGAAGATAHHNTDLWRFTAPVPGIPQWSNWPAGLYWMAAHLQHHLDHGSAADGFAAETALPVFRAATEFALDMLVEDTQGELVASPSTSPEHSFVVGDAKVAITAGTAMDQELIGETLESFVGLTDPADPLAVRARAALGRLRLPLIGAAGNLLEWDDDKTPDELGHRHLSHLYGLYPGIRITEAGTPETFEAVRRALALRLDNGTGYTGWSQAWVLCLAARLRDGALAERAIGGLLDHLTSRALLVLHPHDGWPEGNVFQIDGNFGAVAGLTELVLQSHEGAISLLKTLPPSWTAGSIRDIRCRGGHQASVTWQEGRLVSAGILAGRDGEIFVDLPEGPVRVTGPSGPMPARPAGGATAGRQRLAWDGQAGVGYSISG</sequence>
<reference evidence="5 6" key="1">
    <citation type="journal article" date="2015" name="Genome Announc.">
        <title>Genome Assemblies of Three Soil-Associated Devosia species: D. insulae, D. limi, and D. soli.</title>
        <authorList>
            <person name="Hassan Y.I."/>
            <person name="Lepp D."/>
            <person name="Zhou T."/>
        </authorList>
    </citation>
    <scope>NUCLEOTIDE SEQUENCE [LARGE SCALE GENOMIC DNA]</scope>
    <source>
        <strain evidence="5 6">DS-56</strain>
    </source>
</reference>
<evidence type="ECO:0000259" key="3">
    <source>
        <dbReference type="Pfam" id="PF21307"/>
    </source>
</evidence>
<dbReference type="InterPro" id="IPR049053">
    <property type="entry name" value="AFCA-like_C"/>
</dbReference>
<dbReference type="SUPFAM" id="SSF48208">
    <property type="entry name" value="Six-hairpin glycosidases"/>
    <property type="match status" value="1"/>
</dbReference>
<evidence type="ECO:0000313" key="6">
    <source>
        <dbReference type="Proteomes" id="UP000095463"/>
    </source>
</evidence>
<protein>
    <submittedName>
        <fullName evidence="5">Uncharacterized protein</fullName>
    </submittedName>
</protein>
<feature type="domain" description="Alpha fucosidase A-like C-terminal" evidence="3">
    <location>
        <begin position="671"/>
        <end position="768"/>
    </location>
</feature>
<evidence type="ECO:0000259" key="4">
    <source>
        <dbReference type="Pfam" id="PF22124"/>
    </source>
</evidence>
<gene>
    <name evidence="5" type="ORF">VW23_023120</name>
</gene>
<dbReference type="InterPro" id="IPR016518">
    <property type="entry name" value="Alpha-L-fucosidase"/>
</dbReference>
<dbReference type="InterPro" id="IPR008928">
    <property type="entry name" value="6-hairpin_glycosidase_sf"/>
</dbReference>
<dbReference type="GO" id="GO:0004560">
    <property type="term" value="F:alpha-L-fucosidase activity"/>
    <property type="evidence" value="ECO:0007669"/>
    <property type="project" value="InterPro"/>
</dbReference>
<dbReference type="AlphaFoldDB" id="A0A1E5XN35"/>
<dbReference type="RefSeq" id="WP_069910724.1">
    <property type="nucleotide sequence ID" value="NZ_LAJE02000236.1"/>
</dbReference>
<dbReference type="PANTHER" id="PTHR31084:SF0">
    <property type="entry name" value="ALPHA-L-FUCOSIDASE 2"/>
    <property type="match status" value="1"/>
</dbReference>
<feature type="domain" description="Glycosyl hydrolase family 95 catalytic" evidence="4">
    <location>
        <begin position="279"/>
        <end position="668"/>
    </location>
</feature>
<accession>A0A1E5XN35</accession>
<keyword evidence="6" id="KW-1185">Reference proteome</keyword>
<dbReference type="InterPro" id="IPR027414">
    <property type="entry name" value="GH95_N_dom"/>
</dbReference>
<proteinExistence type="predicted"/>
<dbReference type="Pfam" id="PF21307">
    <property type="entry name" value="Glyco_hydro_95_C"/>
    <property type="match status" value="1"/>
</dbReference>
<dbReference type="InterPro" id="IPR054363">
    <property type="entry name" value="GH95_cat"/>
</dbReference>
<evidence type="ECO:0000313" key="5">
    <source>
        <dbReference type="EMBL" id="OEO30030.1"/>
    </source>
</evidence>
<dbReference type="InterPro" id="IPR012341">
    <property type="entry name" value="6hp_glycosidase-like_sf"/>
</dbReference>
<dbReference type="Gene3D" id="1.50.10.10">
    <property type="match status" value="1"/>
</dbReference>
<dbReference type="Pfam" id="PF22124">
    <property type="entry name" value="Glyco_hydro_95_cat"/>
    <property type="match status" value="1"/>
</dbReference>
<dbReference type="PIRSF" id="PIRSF007663">
    <property type="entry name" value="UCP007663"/>
    <property type="match status" value="1"/>
</dbReference>
<evidence type="ECO:0000259" key="2">
    <source>
        <dbReference type="Pfam" id="PF14498"/>
    </source>
</evidence>